<dbReference type="InterPro" id="IPR036259">
    <property type="entry name" value="MFS_trans_sf"/>
</dbReference>
<evidence type="ECO:0000256" key="8">
    <source>
        <dbReference type="SAM" id="Phobius"/>
    </source>
</evidence>
<evidence type="ECO:0000256" key="2">
    <source>
        <dbReference type="ARBA" id="ARBA00022448"/>
    </source>
</evidence>
<comment type="subcellular location">
    <subcellularLocation>
        <location evidence="1">Cell membrane</location>
        <topology evidence="1">Multi-pass membrane protein</topology>
    </subcellularLocation>
</comment>
<dbReference type="InterPro" id="IPR020846">
    <property type="entry name" value="MFS_dom"/>
</dbReference>
<feature type="transmembrane region" description="Helical" evidence="8">
    <location>
        <begin position="805"/>
        <end position="824"/>
    </location>
</feature>
<dbReference type="PANTHER" id="PTHR23517">
    <property type="entry name" value="RESISTANCE PROTEIN MDTM, PUTATIVE-RELATED-RELATED"/>
    <property type="match status" value="1"/>
</dbReference>
<dbReference type="InterPro" id="IPR011701">
    <property type="entry name" value="MFS"/>
</dbReference>
<feature type="transmembrane region" description="Helical" evidence="8">
    <location>
        <begin position="593"/>
        <end position="612"/>
    </location>
</feature>
<feature type="transmembrane region" description="Helical" evidence="8">
    <location>
        <begin position="781"/>
        <end position="799"/>
    </location>
</feature>
<evidence type="ECO:0008006" key="13">
    <source>
        <dbReference type="Google" id="ProtNLM"/>
    </source>
</evidence>
<organism evidence="11 12">
    <name type="scientific">Geodia barretti</name>
    <name type="common">Barrett's horny sponge</name>
    <dbReference type="NCBI Taxonomy" id="519541"/>
    <lineage>
        <taxon>Eukaryota</taxon>
        <taxon>Metazoa</taxon>
        <taxon>Porifera</taxon>
        <taxon>Demospongiae</taxon>
        <taxon>Heteroscleromorpha</taxon>
        <taxon>Tetractinellida</taxon>
        <taxon>Astrophorina</taxon>
        <taxon>Geodiidae</taxon>
        <taxon>Geodia</taxon>
    </lineage>
</organism>
<keyword evidence="6 8" id="KW-0472">Membrane</keyword>
<evidence type="ECO:0000313" key="11">
    <source>
        <dbReference type="EMBL" id="CAI8019436.1"/>
    </source>
</evidence>
<dbReference type="Gene3D" id="1.20.1250.20">
    <property type="entry name" value="MFS general substrate transporter like domains"/>
    <property type="match status" value="1"/>
</dbReference>
<feature type="transmembrane region" description="Helical" evidence="8">
    <location>
        <begin position="730"/>
        <end position="753"/>
    </location>
</feature>
<dbReference type="AlphaFoldDB" id="A0AA35WJI0"/>
<dbReference type="Pfam" id="PF07690">
    <property type="entry name" value="MFS_1"/>
    <property type="match status" value="1"/>
</dbReference>
<keyword evidence="12" id="KW-1185">Reference proteome</keyword>
<dbReference type="InterPro" id="IPR050171">
    <property type="entry name" value="MFS_Transporters"/>
</dbReference>
<dbReference type="GO" id="GO:0007165">
    <property type="term" value="P:signal transduction"/>
    <property type="evidence" value="ECO:0007669"/>
    <property type="project" value="InterPro"/>
</dbReference>
<evidence type="ECO:0000259" key="9">
    <source>
        <dbReference type="PROSITE" id="PS50850"/>
    </source>
</evidence>
<feature type="transmembrane region" description="Helical" evidence="8">
    <location>
        <begin position="342"/>
        <end position="365"/>
    </location>
</feature>
<evidence type="ECO:0000256" key="6">
    <source>
        <dbReference type="ARBA" id="ARBA00023136"/>
    </source>
</evidence>
<feature type="domain" description="HAMP" evidence="10">
    <location>
        <begin position="363"/>
        <end position="415"/>
    </location>
</feature>
<dbReference type="PROSITE" id="PS50885">
    <property type="entry name" value="HAMP"/>
    <property type="match status" value="1"/>
</dbReference>
<keyword evidence="5 8" id="KW-1133">Transmembrane helix</keyword>
<dbReference type="EMBL" id="CASHTH010001754">
    <property type="protein sequence ID" value="CAI8019436.1"/>
    <property type="molecule type" value="Genomic_DNA"/>
</dbReference>
<feature type="transmembrane region" description="Helical" evidence="8">
    <location>
        <begin position="505"/>
        <end position="524"/>
    </location>
</feature>
<protein>
    <recommendedName>
        <fullName evidence="13">MFS transporter</fullName>
    </recommendedName>
</protein>
<proteinExistence type="predicted"/>
<evidence type="ECO:0000256" key="1">
    <source>
        <dbReference type="ARBA" id="ARBA00004651"/>
    </source>
</evidence>
<evidence type="ECO:0000256" key="3">
    <source>
        <dbReference type="ARBA" id="ARBA00022475"/>
    </source>
</evidence>
<gene>
    <name evidence="11" type="ORF">GBAR_LOCUS11691</name>
</gene>
<dbReference type="PROSITE" id="PS50850">
    <property type="entry name" value="MFS"/>
    <property type="match status" value="1"/>
</dbReference>
<feature type="domain" description="Major facilitator superfamily (MFS) profile" evidence="9">
    <location>
        <begin position="639"/>
        <end position="832"/>
    </location>
</feature>
<reference evidence="11" key="1">
    <citation type="submission" date="2023-03" db="EMBL/GenBank/DDBJ databases">
        <authorList>
            <person name="Steffen K."/>
            <person name="Cardenas P."/>
        </authorList>
    </citation>
    <scope>NUCLEOTIDE SEQUENCE</scope>
</reference>
<keyword evidence="4 8" id="KW-0812">Transmembrane</keyword>
<evidence type="ECO:0000313" key="12">
    <source>
        <dbReference type="Proteomes" id="UP001174909"/>
    </source>
</evidence>
<dbReference type="GO" id="GO:0022857">
    <property type="term" value="F:transmembrane transporter activity"/>
    <property type="evidence" value="ECO:0007669"/>
    <property type="project" value="InterPro"/>
</dbReference>
<feature type="region of interest" description="Disordered" evidence="7">
    <location>
        <begin position="153"/>
        <end position="190"/>
    </location>
</feature>
<dbReference type="SUPFAM" id="SSF103473">
    <property type="entry name" value="MFS general substrate transporter"/>
    <property type="match status" value="1"/>
</dbReference>
<sequence>MSLGLALDALPGVDADLQDSIQQHPQVLSIEMFDERGIVLYSTDESLRGDLVSEDWVAKWNAGEPVWSEEEPDAHVVGLRVQNSLGHAVGSLALRFSRTEFDENVQDMALRIAGLCAAIVVGFVLLGAVLSVFVTRPLRHRLQAMQAPIDPEIEDTGADPIPTRCGSRKRRRRHGERSPTEPRRFGASHGRPASSVVLRLAGLTALLLILSQGVLSFLLARTFEDTLLPEVRRKAEVAGELVAEQIGYAVSLGIPLRSLVEMDEFLDGVLADNEDFRYVAVLDPNDVELYARGTLSESTRDAADAELTVPIVLDNGRRVASLRVQVQEGTVRSELAALRLDIGTVLLVTLLIGDRVLVALVVVRISGPIRLADRLLALSARGDFGSRFGVRHRDEVGRFGQLINAALHRINAAFAELVEEAEDAHEVQLDRGVQQRIRDVVSDIRTRFHFATPGSENTLVSRSPMDVRIPLFLFMLAQEISRPFLPLFFDEIYTPIFGLSRDVTIGLPITAFMTMVLVSIPIAGALTDRIAPRGMFVAGIVPSVVGHAYVAQHTEQTSRATGMAGFLGAVFAAFVCGPAIGGMLADRLGYQDTLLVAAALAAVSAAAALVTIDPGGVRRLDGPRGGIHGWLRLLAHREFLIVTVLSALPSKLVLGGLFFYLVPRYLAELGNVQSNVGRVMMAYGIACVLVTPLVARRLDRVRRPRVLMVAGGCVIGVGCALPALTDATGLVLAAVALMGAGHAMVTVPQLAVIQEIAQDASRELGLGPGAIVGMFRTLERVGTAAGAILVGAAVAALTYGDAMLAVGALVLICTVLYVAAGGAARRAIGVPA</sequence>
<evidence type="ECO:0000256" key="4">
    <source>
        <dbReference type="ARBA" id="ARBA00022692"/>
    </source>
</evidence>
<dbReference type="InterPro" id="IPR003660">
    <property type="entry name" value="HAMP_dom"/>
</dbReference>
<feature type="transmembrane region" description="Helical" evidence="8">
    <location>
        <begin position="675"/>
        <end position="694"/>
    </location>
</feature>
<evidence type="ECO:0000256" key="5">
    <source>
        <dbReference type="ARBA" id="ARBA00022989"/>
    </source>
</evidence>
<comment type="caution">
    <text evidence="11">The sequence shown here is derived from an EMBL/GenBank/DDBJ whole genome shotgun (WGS) entry which is preliminary data.</text>
</comment>
<dbReference type="GO" id="GO:0005886">
    <property type="term" value="C:plasma membrane"/>
    <property type="evidence" value="ECO:0007669"/>
    <property type="project" value="UniProtKB-SubCell"/>
</dbReference>
<dbReference type="Proteomes" id="UP001174909">
    <property type="component" value="Unassembled WGS sequence"/>
</dbReference>
<feature type="transmembrane region" description="Helical" evidence="8">
    <location>
        <begin position="562"/>
        <end position="581"/>
    </location>
</feature>
<accession>A0AA35WJI0</accession>
<keyword evidence="2" id="KW-0813">Transport</keyword>
<feature type="transmembrane region" description="Helical" evidence="8">
    <location>
        <begin position="530"/>
        <end position="550"/>
    </location>
</feature>
<name>A0AA35WJI0_GEOBA</name>
<evidence type="ECO:0000256" key="7">
    <source>
        <dbReference type="SAM" id="MobiDB-lite"/>
    </source>
</evidence>
<feature type="transmembrane region" description="Helical" evidence="8">
    <location>
        <begin position="196"/>
        <end position="220"/>
    </location>
</feature>
<feature type="transmembrane region" description="Helical" evidence="8">
    <location>
        <begin position="112"/>
        <end position="135"/>
    </location>
</feature>
<feature type="compositionally biased region" description="Basic residues" evidence="7">
    <location>
        <begin position="166"/>
        <end position="175"/>
    </location>
</feature>
<feature type="transmembrane region" description="Helical" evidence="8">
    <location>
        <begin position="706"/>
        <end position="724"/>
    </location>
</feature>
<feature type="transmembrane region" description="Helical" evidence="8">
    <location>
        <begin position="639"/>
        <end position="663"/>
    </location>
</feature>
<keyword evidence="3" id="KW-1003">Cell membrane</keyword>
<evidence type="ECO:0000259" key="10">
    <source>
        <dbReference type="PROSITE" id="PS50885"/>
    </source>
</evidence>